<evidence type="ECO:0000259" key="2">
    <source>
        <dbReference type="PROSITE" id="PS50943"/>
    </source>
</evidence>
<accession>A0ABV6V0Z2</accession>
<dbReference type="Proteomes" id="UP001592528">
    <property type="component" value="Unassembled WGS sequence"/>
</dbReference>
<keyword evidence="4" id="KW-1185">Reference proteome</keyword>
<dbReference type="EMBL" id="JBHEZZ010000044">
    <property type="protein sequence ID" value="MFC1407386.1"/>
    <property type="molecule type" value="Genomic_DNA"/>
</dbReference>
<comment type="caution">
    <text evidence="3">The sequence shown here is derived from an EMBL/GenBank/DDBJ whole genome shotgun (WGS) entry which is preliminary data.</text>
</comment>
<dbReference type="InterPro" id="IPR001387">
    <property type="entry name" value="Cro/C1-type_HTH"/>
</dbReference>
<evidence type="ECO:0000256" key="1">
    <source>
        <dbReference type="SAM" id="MobiDB-lite"/>
    </source>
</evidence>
<evidence type="ECO:0000313" key="4">
    <source>
        <dbReference type="Proteomes" id="UP001592528"/>
    </source>
</evidence>
<gene>
    <name evidence="3" type="ORF">ACEZDJ_39520</name>
</gene>
<dbReference type="InterPro" id="IPR010982">
    <property type="entry name" value="Lambda_DNA-bd_dom_sf"/>
</dbReference>
<feature type="domain" description="HTH cro/C1-type" evidence="2">
    <location>
        <begin position="76"/>
        <end position="111"/>
    </location>
</feature>
<dbReference type="SUPFAM" id="SSF47413">
    <property type="entry name" value="lambda repressor-like DNA-binding domains"/>
    <property type="match status" value="1"/>
</dbReference>
<sequence length="177" mass="19765">MAITVRNDVPMAIEGRRTPTMTTEDQEDLREDGSEHGFLAAKLNHLFSNVHPKDQKPYTNPEAAKRMNDRAGRSVISPTYLWQLRTGKRTDPTLSRITAIAALFNVRLDFFNEARQEAPSRAELHLAQALQKPSIRELARQADGLSPASSAALLDLARSLRRIEGLYGDEDEPEQSG</sequence>
<dbReference type="PROSITE" id="PS50943">
    <property type="entry name" value="HTH_CROC1"/>
    <property type="match status" value="1"/>
</dbReference>
<proteinExistence type="predicted"/>
<name>A0ABV6V0Z2_9ACTN</name>
<protein>
    <submittedName>
        <fullName evidence="3">Helix-turn-helix domain-containing protein</fullName>
    </submittedName>
</protein>
<dbReference type="Gene3D" id="1.10.260.40">
    <property type="entry name" value="lambda repressor-like DNA-binding domains"/>
    <property type="match status" value="1"/>
</dbReference>
<evidence type="ECO:0000313" key="3">
    <source>
        <dbReference type="EMBL" id="MFC1407386.1"/>
    </source>
</evidence>
<feature type="region of interest" description="Disordered" evidence="1">
    <location>
        <begin position="1"/>
        <end position="25"/>
    </location>
</feature>
<dbReference type="RefSeq" id="WP_157624177.1">
    <property type="nucleotide sequence ID" value="NZ_JBHEZZ010000044.1"/>
</dbReference>
<organism evidence="3 4">
    <name type="scientific">Streptacidiphilus cavernicola</name>
    <dbReference type="NCBI Taxonomy" id="3342716"/>
    <lineage>
        <taxon>Bacteria</taxon>
        <taxon>Bacillati</taxon>
        <taxon>Actinomycetota</taxon>
        <taxon>Actinomycetes</taxon>
        <taxon>Kitasatosporales</taxon>
        <taxon>Streptomycetaceae</taxon>
        <taxon>Streptacidiphilus</taxon>
    </lineage>
</organism>
<reference evidence="3 4" key="1">
    <citation type="submission" date="2024-09" db="EMBL/GenBank/DDBJ databases">
        <authorList>
            <person name="Lee S.D."/>
        </authorList>
    </citation>
    <scope>NUCLEOTIDE SEQUENCE [LARGE SCALE GENOMIC DNA]</scope>
    <source>
        <strain evidence="3 4">N1-5</strain>
    </source>
</reference>